<keyword evidence="4 8" id="KW-0812">Transmembrane</keyword>
<dbReference type="InterPro" id="IPR020846">
    <property type="entry name" value="MFS_dom"/>
</dbReference>
<dbReference type="PANTHER" id="PTHR42718:SF9">
    <property type="entry name" value="MAJOR FACILITATOR SUPERFAMILY MULTIDRUG TRANSPORTER MFSC"/>
    <property type="match status" value="1"/>
</dbReference>
<accession>A0A0C2HN19</accession>
<feature type="transmembrane region" description="Helical" evidence="8">
    <location>
        <begin position="50"/>
        <end position="70"/>
    </location>
</feature>
<keyword evidence="3" id="KW-0813">Transport</keyword>
<feature type="transmembrane region" description="Helical" evidence="8">
    <location>
        <begin position="405"/>
        <end position="425"/>
    </location>
</feature>
<comment type="caution">
    <text evidence="10">The sequence shown here is derived from an EMBL/GenBank/DDBJ whole genome shotgun (WGS) entry which is preliminary data.</text>
</comment>
<reference evidence="11" key="2">
    <citation type="submission" date="2020-04" db="EMBL/GenBank/DDBJ databases">
        <authorList>
            <person name="Tanveer F."/>
            <person name="Xie Y."/>
            <person name="Shinwari Z.K."/>
        </authorList>
    </citation>
    <scope>NUCLEOTIDE SEQUENCE</scope>
    <source>
        <strain evidence="11">MOSEL-ME25</strain>
    </source>
</reference>
<feature type="transmembrane region" description="Helical" evidence="8">
    <location>
        <begin position="12"/>
        <end position="30"/>
    </location>
</feature>
<dbReference type="Gene3D" id="1.20.1720.10">
    <property type="entry name" value="Multidrug resistance protein D"/>
    <property type="match status" value="1"/>
</dbReference>
<sequence>MNKEAGEVTKRSGNMIILGIVLAILTYWLFAQTFLNLGPHLQNTFNTSQGIINLSISLTSLITGIFMVAAGNLSDKLGKVRFTFIGIILSIVGSLMLIITGNAYIMLAGRVIQGFSAAMLMPATISILNSIFEGKARRSALSWWSIGAFGGTGFASFFGGAVSTYMGWQWIFIISIALSLLALFLLKELRHHTVPLPKGGLSFDYAGLALFTILMAALSVFITQGDTVGWLSPISLALIAVVLVSAFIFYRVEKKKDKPFIDFSLFANRSYTGVASGNFLLNMSVGSIAVFNIYTQSNIGLTAFESGLVTLPYVILLLLLVRVGEKSIAKYGPKKALMAAPVLLAVGVVFLTLTFFDGLGFIISALIGFSFFGAGVGLFATPALDTAVSSLPSDKTGVASAIFKMASTLGQGFGIAILVSVYSLLNGLFGIEWAASGAFIVNIVIIIAAFIFTKVFLPEKVDEIVE</sequence>
<feature type="transmembrane region" description="Helical" evidence="8">
    <location>
        <begin position="82"/>
        <end position="105"/>
    </location>
</feature>
<comment type="similarity">
    <text evidence="2">Belongs to the major facilitator superfamily. TCR/Tet family.</text>
</comment>
<dbReference type="GO" id="GO:0005886">
    <property type="term" value="C:plasma membrane"/>
    <property type="evidence" value="ECO:0007669"/>
    <property type="project" value="UniProtKB-SubCell"/>
</dbReference>
<feature type="transmembrane region" description="Helical" evidence="8">
    <location>
        <begin position="431"/>
        <end position="452"/>
    </location>
</feature>
<feature type="transmembrane region" description="Helical" evidence="8">
    <location>
        <begin position="206"/>
        <end position="224"/>
    </location>
</feature>
<keyword evidence="13" id="KW-1185">Reference proteome</keyword>
<feature type="transmembrane region" description="Helical" evidence="8">
    <location>
        <begin position="271"/>
        <end position="294"/>
    </location>
</feature>
<evidence type="ECO:0000256" key="5">
    <source>
        <dbReference type="ARBA" id="ARBA00022989"/>
    </source>
</evidence>
<evidence type="ECO:0000256" key="1">
    <source>
        <dbReference type="ARBA" id="ARBA00004651"/>
    </source>
</evidence>
<feature type="domain" description="Major facilitator superfamily (MFS) profile" evidence="9">
    <location>
        <begin position="16"/>
        <end position="461"/>
    </location>
</feature>
<dbReference type="RefSeq" id="WP_040105893.1">
    <property type="nucleotide sequence ID" value="NZ_JABEVU030000001.1"/>
</dbReference>
<dbReference type="PRINTS" id="PR01036">
    <property type="entry name" value="TCRTETB"/>
</dbReference>
<evidence type="ECO:0000256" key="7">
    <source>
        <dbReference type="ARBA" id="ARBA00040594"/>
    </source>
</evidence>
<evidence type="ECO:0000256" key="4">
    <source>
        <dbReference type="ARBA" id="ARBA00022692"/>
    </source>
</evidence>
<proteinExistence type="inferred from homology"/>
<dbReference type="SUPFAM" id="SSF103473">
    <property type="entry name" value="MFS general substrate transporter"/>
    <property type="match status" value="2"/>
</dbReference>
<evidence type="ECO:0000313" key="13">
    <source>
        <dbReference type="Proteomes" id="UP000527860"/>
    </source>
</evidence>
<dbReference type="EMBL" id="JXII01000005">
    <property type="protein sequence ID" value="KIH70881.1"/>
    <property type="molecule type" value="Genomic_DNA"/>
</dbReference>
<keyword evidence="5 8" id="KW-1133">Transmembrane helix</keyword>
<gene>
    <name evidence="11" type="ORF">F7P68_0008345</name>
    <name evidence="10" type="ORF">SN16_06980</name>
</gene>
<dbReference type="AlphaFoldDB" id="A0A0C2HN19"/>
<dbReference type="OrthoDB" id="2412976at2"/>
<dbReference type="PROSITE" id="PS50850">
    <property type="entry name" value="MFS"/>
    <property type="match status" value="1"/>
</dbReference>
<feature type="transmembrane region" description="Helical" evidence="8">
    <location>
        <begin position="143"/>
        <end position="162"/>
    </location>
</feature>
<feature type="transmembrane region" description="Helical" evidence="8">
    <location>
        <begin position="168"/>
        <end position="186"/>
    </location>
</feature>
<feature type="transmembrane region" description="Helical" evidence="8">
    <location>
        <begin position="336"/>
        <end position="356"/>
    </location>
</feature>
<evidence type="ECO:0000256" key="8">
    <source>
        <dbReference type="SAM" id="Phobius"/>
    </source>
</evidence>
<evidence type="ECO:0000259" key="9">
    <source>
        <dbReference type="PROSITE" id="PS50850"/>
    </source>
</evidence>
<feature type="transmembrane region" description="Helical" evidence="8">
    <location>
        <begin position="306"/>
        <end position="324"/>
    </location>
</feature>
<dbReference type="InterPro" id="IPR011701">
    <property type="entry name" value="MFS"/>
</dbReference>
<reference evidence="10 12" key="1">
    <citation type="submission" date="2015-01" db="EMBL/GenBank/DDBJ databases">
        <title>Genome sequences of high lactate-tolerant strain Salinicoccus roseus W12 with industrial interest.</title>
        <authorList>
            <person name="Wang H."/>
            <person name="Yu B."/>
        </authorList>
    </citation>
    <scope>NUCLEOTIDE SEQUENCE [LARGE SCALE GENOMIC DNA]</scope>
    <source>
        <strain evidence="10 12">W12</strain>
    </source>
</reference>
<organism evidence="10 12">
    <name type="scientific">Salinicoccus roseus</name>
    <dbReference type="NCBI Taxonomy" id="45670"/>
    <lineage>
        <taxon>Bacteria</taxon>
        <taxon>Bacillati</taxon>
        <taxon>Bacillota</taxon>
        <taxon>Bacilli</taxon>
        <taxon>Bacillales</taxon>
        <taxon>Staphylococcaceae</taxon>
        <taxon>Salinicoccus</taxon>
    </lineage>
</organism>
<dbReference type="STRING" id="45670.SN16_06980"/>
<name>A0A0C2HN19_9STAP</name>
<reference evidence="11" key="3">
    <citation type="submission" date="2022-12" db="EMBL/GenBank/DDBJ databases">
        <title>Genome analysis and biological profiling of marine Salinicoccus roseus MOSEL-ME25.</title>
        <authorList>
            <person name="Mirza F.T."/>
            <person name="Xie Y."/>
            <person name="Shinwari Z.K."/>
        </authorList>
    </citation>
    <scope>NUCLEOTIDE SEQUENCE</scope>
    <source>
        <strain evidence="11">MOSEL-ME25</strain>
    </source>
</reference>
<dbReference type="EMBL" id="JABEVU030000001">
    <property type="protein sequence ID" value="MDB0580542.1"/>
    <property type="molecule type" value="Genomic_DNA"/>
</dbReference>
<dbReference type="GeneID" id="77845296"/>
<feature type="transmembrane region" description="Helical" evidence="8">
    <location>
        <begin position="362"/>
        <end position="384"/>
    </location>
</feature>
<evidence type="ECO:0000256" key="6">
    <source>
        <dbReference type="ARBA" id="ARBA00023136"/>
    </source>
</evidence>
<protein>
    <recommendedName>
        <fullName evidence="7">Quinolone resistance protein NorB</fullName>
    </recommendedName>
</protein>
<dbReference type="GO" id="GO:0022857">
    <property type="term" value="F:transmembrane transporter activity"/>
    <property type="evidence" value="ECO:0007669"/>
    <property type="project" value="InterPro"/>
</dbReference>
<evidence type="ECO:0000313" key="12">
    <source>
        <dbReference type="Proteomes" id="UP000031546"/>
    </source>
</evidence>
<dbReference type="PANTHER" id="PTHR42718">
    <property type="entry name" value="MAJOR FACILITATOR SUPERFAMILY MULTIDRUG TRANSPORTER MFSC"/>
    <property type="match status" value="1"/>
</dbReference>
<evidence type="ECO:0000256" key="3">
    <source>
        <dbReference type="ARBA" id="ARBA00022448"/>
    </source>
</evidence>
<keyword evidence="6 8" id="KW-0472">Membrane</keyword>
<comment type="subcellular location">
    <subcellularLocation>
        <location evidence="1">Cell membrane</location>
        <topology evidence="1">Multi-pass membrane protein</topology>
    </subcellularLocation>
</comment>
<evidence type="ECO:0000256" key="2">
    <source>
        <dbReference type="ARBA" id="ARBA00007520"/>
    </source>
</evidence>
<evidence type="ECO:0000313" key="11">
    <source>
        <dbReference type="EMBL" id="MDB0580542.1"/>
    </source>
</evidence>
<dbReference type="Gene3D" id="1.20.1250.20">
    <property type="entry name" value="MFS general substrate transporter like domains"/>
    <property type="match status" value="1"/>
</dbReference>
<dbReference type="Pfam" id="PF07690">
    <property type="entry name" value="MFS_1"/>
    <property type="match status" value="1"/>
</dbReference>
<dbReference type="Proteomes" id="UP000031546">
    <property type="component" value="Unassembled WGS sequence"/>
</dbReference>
<dbReference type="InterPro" id="IPR036259">
    <property type="entry name" value="MFS_trans_sf"/>
</dbReference>
<feature type="transmembrane region" description="Helical" evidence="8">
    <location>
        <begin position="111"/>
        <end position="131"/>
    </location>
</feature>
<dbReference type="Proteomes" id="UP000527860">
    <property type="component" value="Unassembled WGS sequence"/>
</dbReference>
<dbReference type="CDD" id="cd17321">
    <property type="entry name" value="MFS_MMR_MDR_like"/>
    <property type="match status" value="1"/>
</dbReference>
<evidence type="ECO:0000313" key="10">
    <source>
        <dbReference type="EMBL" id="KIH70881.1"/>
    </source>
</evidence>
<feature type="transmembrane region" description="Helical" evidence="8">
    <location>
        <begin position="230"/>
        <end position="250"/>
    </location>
</feature>